<dbReference type="GO" id="GO:0005737">
    <property type="term" value="C:cytoplasm"/>
    <property type="evidence" value="ECO:0007669"/>
    <property type="project" value="TreeGrafter"/>
</dbReference>
<dbReference type="InterPro" id="IPR041569">
    <property type="entry name" value="AAA_lid_3"/>
</dbReference>
<dbReference type="Pfam" id="PF17862">
    <property type="entry name" value="AAA_lid_3"/>
    <property type="match status" value="1"/>
</dbReference>
<dbReference type="InterPro" id="IPR050168">
    <property type="entry name" value="AAA_ATPase_domain"/>
</dbReference>
<keyword evidence="7" id="KW-1185">Reference proteome</keyword>
<dbReference type="Pfam" id="PF00004">
    <property type="entry name" value="AAA"/>
    <property type="match status" value="2"/>
</dbReference>
<name>A0A2H6KDK2_9APIC</name>
<dbReference type="OrthoDB" id="27435at2759"/>
<dbReference type="PANTHER" id="PTHR23077:SF27">
    <property type="entry name" value="ATPASE FAMILY GENE 2 PROTEIN HOMOLOG A"/>
    <property type="match status" value="1"/>
</dbReference>
<dbReference type="InterPro" id="IPR003960">
    <property type="entry name" value="ATPase_AAA_CS"/>
</dbReference>
<gene>
    <name evidence="6" type="ORF">BOVATA_025470</name>
</gene>
<dbReference type="SMART" id="SM00382">
    <property type="entry name" value="AAA"/>
    <property type="match status" value="2"/>
</dbReference>
<evidence type="ECO:0000259" key="5">
    <source>
        <dbReference type="SMART" id="SM00382"/>
    </source>
</evidence>
<dbReference type="PANTHER" id="PTHR23077">
    <property type="entry name" value="AAA-FAMILY ATPASE"/>
    <property type="match status" value="1"/>
</dbReference>
<dbReference type="RefSeq" id="XP_028867297.1">
    <property type="nucleotide sequence ID" value="XM_029011464.1"/>
</dbReference>
<dbReference type="SUPFAM" id="SSF52540">
    <property type="entry name" value="P-loop containing nucleoside triphosphate hydrolases"/>
    <property type="match status" value="2"/>
</dbReference>
<keyword evidence="3" id="KW-0067">ATP-binding</keyword>
<dbReference type="InterPro" id="IPR003959">
    <property type="entry name" value="ATPase_AAA_core"/>
</dbReference>
<evidence type="ECO:0000256" key="1">
    <source>
        <dbReference type="ARBA" id="ARBA00022737"/>
    </source>
</evidence>
<feature type="domain" description="AAA+ ATPase" evidence="5">
    <location>
        <begin position="289"/>
        <end position="444"/>
    </location>
</feature>
<protein>
    <submittedName>
        <fullName evidence="6">Spermatogenesis-associated 5</fullName>
    </submittedName>
</protein>
<feature type="compositionally biased region" description="Polar residues" evidence="4">
    <location>
        <begin position="498"/>
        <end position="519"/>
    </location>
</feature>
<dbReference type="PROSITE" id="PS00674">
    <property type="entry name" value="AAA"/>
    <property type="match status" value="1"/>
</dbReference>
<dbReference type="CDD" id="cd19511">
    <property type="entry name" value="RecA-like_CDC48_r2-like"/>
    <property type="match status" value="1"/>
</dbReference>
<dbReference type="GeneID" id="39874824"/>
<dbReference type="GO" id="GO:0016887">
    <property type="term" value="F:ATP hydrolysis activity"/>
    <property type="evidence" value="ECO:0007669"/>
    <property type="project" value="InterPro"/>
</dbReference>
<keyword evidence="1" id="KW-0677">Repeat</keyword>
<dbReference type="FunFam" id="3.40.50.300:FF:000018">
    <property type="entry name" value="Cell division control 48"/>
    <property type="match status" value="1"/>
</dbReference>
<dbReference type="InterPro" id="IPR027417">
    <property type="entry name" value="P-loop_NTPase"/>
</dbReference>
<proteinExistence type="predicted"/>
<dbReference type="GO" id="GO:0005524">
    <property type="term" value="F:ATP binding"/>
    <property type="evidence" value="ECO:0007669"/>
    <property type="project" value="UniProtKB-KW"/>
</dbReference>
<accession>A0A2H6KDK2</accession>
<dbReference type="AlphaFoldDB" id="A0A2H6KDK2"/>
<dbReference type="Gene3D" id="1.10.8.60">
    <property type="match status" value="2"/>
</dbReference>
<dbReference type="EMBL" id="BDSA01000002">
    <property type="protein sequence ID" value="GBE61054.1"/>
    <property type="molecule type" value="Genomic_DNA"/>
</dbReference>
<dbReference type="Gene3D" id="3.40.50.300">
    <property type="entry name" value="P-loop containing nucleotide triphosphate hydrolases"/>
    <property type="match status" value="2"/>
</dbReference>
<comment type="caution">
    <text evidence="6">The sequence shown here is derived from an EMBL/GenBank/DDBJ whole genome shotgun (WGS) entry which is preliminary data.</text>
</comment>
<reference evidence="6 7" key="1">
    <citation type="journal article" date="2017" name="BMC Genomics">
        <title>Whole-genome assembly of Babesia ovata and comparative genomics between closely related pathogens.</title>
        <authorList>
            <person name="Yamagishi J."/>
            <person name="Asada M."/>
            <person name="Hakimi H."/>
            <person name="Tanaka T.Q."/>
            <person name="Sugimoto C."/>
            <person name="Kawazu S."/>
        </authorList>
    </citation>
    <scope>NUCLEOTIDE SEQUENCE [LARGE SCALE GENOMIC DNA]</scope>
    <source>
        <strain evidence="6 7">Miyake</strain>
    </source>
</reference>
<organism evidence="6 7">
    <name type="scientific">Babesia ovata</name>
    <dbReference type="NCBI Taxonomy" id="189622"/>
    <lineage>
        <taxon>Eukaryota</taxon>
        <taxon>Sar</taxon>
        <taxon>Alveolata</taxon>
        <taxon>Apicomplexa</taxon>
        <taxon>Aconoidasida</taxon>
        <taxon>Piroplasmida</taxon>
        <taxon>Babesiidae</taxon>
        <taxon>Babesia</taxon>
    </lineage>
</organism>
<feature type="domain" description="AAA+ ATPase" evidence="5">
    <location>
        <begin position="604"/>
        <end position="741"/>
    </location>
</feature>
<feature type="region of interest" description="Disordered" evidence="4">
    <location>
        <begin position="497"/>
        <end position="537"/>
    </location>
</feature>
<dbReference type="InterPro" id="IPR003593">
    <property type="entry name" value="AAA+_ATPase"/>
</dbReference>
<evidence type="ECO:0000313" key="7">
    <source>
        <dbReference type="Proteomes" id="UP000236319"/>
    </source>
</evidence>
<sequence>MASFELAVTFLARKLQFNAQECGQNVIIAPAQTFKKYRIEHGSAMLVSDTSGSRVVCAQLRNAVEYGMEYTFLKAPKMLASEELILSLGAAANTPITLKFSPCGQVPVAASMTMTYMEHFDNKLSSWKFAGAHEEDAGNAKDGKGDPSFHRKYMDWTHSDGAGDNAFPTARWWYSFLKGEMNRVAQMSVLGGTFAQGNVVALNLRGVLGRFKVADIGHDGKKVAKVGRVTESTQLMLKLPRNEHYSRPTRNLQKTQKLEGLREPLDTLRKHVVYPLVYSEKYAAMGILPPTGVILHGPPGCGKTMIAKAMREGFGELFGITEQVDVEVKLVQSSDLISSVVARTEENIADLFKSCEKVAKEKPCICFIDEIDVLCRKRDGSTEFNMRNVTAFLNHMDGVGSQGNRQSGHRNYVIIGATNDVDSMDAALRRPGRFDVEIEVGVPNSADRLAILKSMLKEIPHNLEEKDILHVNDYCQAFVGADLKQLVANASWARLNKTHNQPGTTENHESNASNGSSEDASADGLEHTKDEQTGGDVPHCVTLEDFKEALNITRPSALRELYVQIANVRWEDIGGYDDVKRILKECVEYPRTYNEAYEKMRVQTPRGVLLYGPPGCSKTLMAKAVATESHMNFISVKGPELFSKWVGESERAIRQLFRRARTNAPCVIFFDEMDSISFSREHSDSGGVSSRVLSQLLNEMDGINSLKQVLVIGATNRPDLMDAALLRPGRLDRLVYIPLPDNEARKRIFSIYLKRLPTDGFDIAQQAEEFAKCTEGYSGAEITLVCRESAMAALRELIKRNADAKKASVTSVNGGDESTLERSFGELKLSNIVPVSVRHVRDAIARVKPRTKPETIRFYEEYKAKNPF</sequence>
<keyword evidence="2" id="KW-0547">Nucleotide-binding</keyword>
<evidence type="ECO:0000313" key="6">
    <source>
        <dbReference type="EMBL" id="GBE61054.1"/>
    </source>
</evidence>
<evidence type="ECO:0000256" key="4">
    <source>
        <dbReference type="SAM" id="MobiDB-lite"/>
    </source>
</evidence>
<dbReference type="Proteomes" id="UP000236319">
    <property type="component" value="Unassembled WGS sequence"/>
</dbReference>
<dbReference type="VEuPathDB" id="PiroplasmaDB:BOVATA_025470"/>
<evidence type="ECO:0000256" key="2">
    <source>
        <dbReference type="ARBA" id="ARBA00022741"/>
    </source>
</evidence>
<evidence type="ECO:0000256" key="3">
    <source>
        <dbReference type="ARBA" id="ARBA00022840"/>
    </source>
</evidence>